<dbReference type="SUPFAM" id="SSF53474">
    <property type="entry name" value="alpha/beta-Hydrolases"/>
    <property type="match status" value="1"/>
</dbReference>
<evidence type="ECO:0000313" key="1">
    <source>
        <dbReference type="EMBL" id="ECC0576485.1"/>
    </source>
</evidence>
<dbReference type="InterPro" id="IPR029058">
    <property type="entry name" value="AB_hydrolase_fold"/>
</dbReference>
<dbReference type="Gene3D" id="3.40.50.1820">
    <property type="entry name" value="alpha/beta hydrolase"/>
    <property type="match status" value="1"/>
</dbReference>
<proteinExistence type="predicted"/>
<organism evidence="1">
    <name type="scientific">Campylobacter coli</name>
    <dbReference type="NCBI Taxonomy" id="195"/>
    <lineage>
        <taxon>Bacteria</taxon>
        <taxon>Pseudomonadati</taxon>
        <taxon>Campylobacterota</taxon>
        <taxon>Epsilonproteobacteria</taxon>
        <taxon>Campylobacterales</taxon>
        <taxon>Campylobacteraceae</taxon>
        <taxon>Campylobacter</taxon>
    </lineage>
</organism>
<gene>
    <name evidence="1" type="ORF">FMR20_00005</name>
</gene>
<accession>A0A6C7MT46</accession>
<dbReference type="EMBL" id="AAHZWB010000001">
    <property type="protein sequence ID" value="ECC0576485.1"/>
    <property type="molecule type" value="Genomic_DNA"/>
</dbReference>
<dbReference type="Pfam" id="PF11144">
    <property type="entry name" value="DUF2920"/>
    <property type="match status" value="1"/>
</dbReference>
<name>A0A6C7MT46_CAMCO</name>
<dbReference type="AlphaFoldDB" id="A0A6C7MT46"/>
<reference evidence="1" key="1">
    <citation type="submission" date="2019-07" db="EMBL/GenBank/DDBJ databases">
        <authorList>
            <consortium name="NARMS: The National Antimicrobial Resistance Monitoring System"/>
        </authorList>
    </citation>
    <scope>NUCLEOTIDE SEQUENCE</scope>
    <source>
        <strain evidence="1">FSIS11922441</strain>
    </source>
</reference>
<feature type="non-terminal residue" evidence="1">
    <location>
        <position position="333"/>
    </location>
</feature>
<comment type="caution">
    <text evidence="1">The sequence shown here is derived from an EMBL/GenBank/DDBJ whole genome shotgun (WGS) entry which is preliminary data.</text>
</comment>
<sequence>MIINQIYSIDSCDDVELNIKRGSKLEFRLTYDDSKEIEAIVCIIPGGAEDMNNYIYVDDYLARNYNVAIININYHCIGNRPHLGSSFYLDDIDKIILDTSLKTINLNHINVFDINSYENLNNAFIRIDQEIQKLKLNQKLNQNYKLRTHVSFLPSKNEYQNFGIMQAMDILNAIFYIKENSPFKLMGGGIRTILFGNSYGGYLANLCAKIAPWSIDFILDNSSFVNLFGNIFRLIGFGKEIDFTRYHGTYDDTLFKNIFLYLSDKTYWNNNKFSKKYFSNARKIIREPLNKEHLIIQSLYPNPKYILYHSIFDERSPFENKENFVHILKELNF</sequence>
<dbReference type="InterPro" id="IPR022605">
    <property type="entry name" value="DUF2920"/>
</dbReference>
<protein>
    <submittedName>
        <fullName evidence="1">DUF2920 family protein</fullName>
    </submittedName>
</protein>